<dbReference type="EMBL" id="NSIT01000379">
    <property type="protein sequence ID" value="PJE77776.1"/>
    <property type="molecule type" value="Genomic_DNA"/>
</dbReference>
<name>A0A2H9T3H6_9ZZZZ</name>
<sequence length="77" mass="9223">MFDNIVVHVVLPLKIAFKVIHHLFQIDNCFKNGYSQYTIMWTQNPFNILQIHVRVIYVHYCINSQCTYDVCLYNLVE</sequence>
<organism evidence="1">
    <name type="scientific">invertebrate metagenome</name>
    <dbReference type="NCBI Taxonomy" id="1711999"/>
    <lineage>
        <taxon>unclassified sequences</taxon>
        <taxon>metagenomes</taxon>
        <taxon>organismal metagenomes</taxon>
    </lineage>
</organism>
<comment type="caution">
    <text evidence="1">The sequence shown here is derived from an EMBL/GenBank/DDBJ whole genome shotgun (WGS) entry which is preliminary data.</text>
</comment>
<evidence type="ECO:0000313" key="1">
    <source>
        <dbReference type="EMBL" id="PJE77776.1"/>
    </source>
</evidence>
<proteinExistence type="predicted"/>
<protein>
    <submittedName>
        <fullName evidence="1">Uncharacterized protein</fullName>
    </submittedName>
</protein>
<reference evidence="1" key="1">
    <citation type="journal article" date="2017" name="Appl. Environ. Microbiol.">
        <title>Molecular characterization of an Endozoicomonas-like organism causing infection in king scallop Pecten maximus L.</title>
        <authorList>
            <person name="Cano I."/>
            <person name="van Aerle R."/>
            <person name="Ross S."/>
            <person name="Verner-Jeffreys D.W."/>
            <person name="Paley R.K."/>
            <person name="Rimmer G."/>
            <person name="Ryder D."/>
            <person name="Hooper P."/>
            <person name="Stone D."/>
            <person name="Feist S.W."/>
        </authorList>
    </citation>
    <scope>NUCLEOTIDE SEQUENCE</scope>
</reference>
<dbReference type="AlphaFoldDB" id="A0A2H9T3H6"/>
<accession>A0A2H9T3H6</accession>
<gene>
    <name evidence="1" type="ORF">CI610_03293</name>
</gene>